<proteinExistence type="predicted"/>
<sequence>MEIIQTVIGKLINKMSVGLLILFLSAIYFVWTAGLGNAQALFLYDNSAQFVTFGIVILFILNVYKGRRADFIFLAAAMLIYFLFDHFREVRASSMNVDLLIPLIIVFCLTVKWIQFDKLDRSIFILVCYVFLGITLYRIFTEIKIPDGESIWLPDNKVSDIWINTNTIGSTLMTLSLLISGFASSFERWYVRVFVGFPSVIAGIIGIWVCQSKGALVAMIVFVLLDIWPKQLFKIIRAPFLAYMIVTIFALPVSYLAAHSEHLNLFTGREEIWLKFYETISEKSEQVWVGMKPFIFQRGNQFLGNHNSYNSFLNLYGLLGVIIAGVLVLIYVGRLTLKADLSNGQVTFLWAFFAVMIQSFMEDTLTSFPWVPIIYLLLGMASHRYDDLKNVASKRKIANQQTRETTDGSLSRVARRH</sequence>
<organism evidence="1 2">
    <name type="scientific">Enterococcus hirae</name>
    <dbReference type="NCBI Taxonomy" id="1354"/>
    <lineage>
        <taxon>Bacteria</taxon>
        <taxon>Bacillati</taxon>
        <taxon>Bacillota</taxon>
        <taxon>Bacilli</taxon>
        <taxon>Lactobacillales</taxon>
        <taxon>Enterococcaceae</taxon>
        <taxon>Enterococcus</taxon>
    </lineage>
</organism>
<dbReference type="EMBL" id="CABEEP010000001">
    <property type="protein sequence ID" value="VTQ61858.1"/>
    <property type="molecule type" value="Genomic_DNA"/>
</dbReference>
<comment type="caution">
    <text evidence="1">The sequence shown here is derived from an EMBL/GenBank/DDBJ whole genome shotgun (WGS) entry which is preliminary data.</text>
</comment>
<name>A0A449E4T8_ENTHR</name>
<dbReference type="Proteomes" id="UP000352698">
    <property type="component" value="Unassembled WGS sequence"/>
</dbReference>
<evidence type="ECO:0000313" key="1">
    <source>
        <dbReference type="EMBL" id="VTQ61858.1"/>
    </source>
</evidence>
<reference evidence="1 2" key="1">
    <citation type="submission" date="2019-05" db="EMBL/GenBank/DDBJ databases">
        <authorList>
            <consortium name="Pathogen Informatics"/>
        </authorList>
    </citation>
    <scope>NUCLEOTIDE SEQUENCE [LARGE SCALE GENOMIC DNA]</scope>
    <source>
        <strain evidence="1 2">NCTC12204</strain>
    </source>
</reference>
<dbReference type="NCBIfam" id="NF037933">
    <property type="entry name" value="EpaQ_fam"/>
    <property type="match status" value="1"/>
</dbReference>
<protein>
    <submittedName>
        <fullName evidence="1">Membrane protein</fullName>
    </submittedName>
</protein>
<dbReference type="RefSeq" id="WP_010738177.1">
    <property type="nucleotide sequence ID" value="NZ_AP027299.1"/>
</dbReference>
<gene>
    <name evidence="1" type="ORF">NCTC12204_00888</name>
</gene>
<dbReference type="AlphaFoldDB" id="A0A449E4T8"/>
<accession>A0A449E4T8</accession>
<evidence type="ECO:0000313" key="2">
    <source>
        <dbReference type="Proteomes" id="UP000352698"/>
    </source>
</evidence>